<accession>U7QNX9</accession>
<reference evidence="1 2" key="1">
    <citation type="journal article" date="2013" name="Front. Microbiol.">
        <title>Comparative genomic analyses of the cyanobacterium, Lyngbya aestuarii BL J, a powerful hydrogen producer.</title>
        <authorList>
            <person name="Kothari A."/>
            <person name="Vaughn M."/>
            <person name="Garcia-Pichel F."/>
        </authorList>
    </citation>
    <scope>NUCLEOTIDE SEQUENCE [LARGE SCALE GENOMIC DNA]</scope>
    <source>
        <strain evidence="1 2">BL J</strain>
    </source>
</reference>
<organism evidence="1 2">
    <name type="scientific">Lyngbya aestuarii BL J</name>
    <dbReference type="NCBI Taxonomy" id="1348334"/>
    <lineage>
        <taxon>Bacteria</taxon>
        <taxon>Bacillati</taxon>
        <taxon>Cyanobacteriota</taxon>
        <taxon>Cyanophyceae</taxon>
        <taxon>Oscillatoriophycideae</taxon>
        <taxon>Oscillatoriales</taxon>
        <taxon>Microcoleaceae</taxon>
        <taxon>Lyngbya</taxon>
    </lineage>
</organism>
<name>U7QNX9_9CYAN</name>
<comment type="caution">
    <text evidence="1">The sequence shown here is derived from an EMBL/GenBank/DDBJ whole genome shotgun (WGS) entry which is preliminary data.</text>
</comment>
<dbReference type="AlphaFoldDB" id="U7QNX9"/>
<evidence type="ECO:0000313" key="1">
    <source>
        <dbReference type="EMBL" id="ERT08830.1"/>
    </source>
</evidence>
<proteinExistence type="predicted"/>
<protein>
    <submittedName>
        <fullName evidence="1">Uncharacterized protein</fullName>
    </submittedName>
</protein>
<gene>
    <name evidence="1" type="ORF">M595_1187</name>
</gene>
<sequence length="44" mass="5068">MGSVVIERRKFKSAAEPNFAKISIQLINLNYTNFIDKIDKIDLL</sequence>
<dbReference type="EMBL" id="AUZM01000007">
    <property type="protein sequence ID" value="ERT08830.1"/>
    <property type="molecule type" value="Genomic_DNA"/>
</dbReference>
<keyword evidence="2" id="KW-1185">Reference proteome</keyword>
<evidence type="ECO:0000313" key="2">
    <source>
        <dbReference type="Proteomes" id="UP000017127"/>
    </source>
</evidence>
<dbReference type="Proteomes" id="UP000017127">
    <property type="component" value="Unassembled WGS sequence"/>
</dbReference>